<dbReference type="GO" id="GO:0004519">
    <property type="term" value="F:endonuclease activity"/>
    <property type="evidence" value="ECO:0007669"/>
    <property type="project" value="UniProtKB-KW"/>
</dbReference>
<gene>
    <name evidence="6" type="ORF">EGH23_11125</name>
</gene>
<dbReference type="GO" id="GO:0003677">
    <property type="term" value="F:DNA binding"/>
    <property type="evidence" value="ECO:0007669"/>
    <property type="project" value="UniProtKB-KW"/>
</dbReference>
<dbReference type="EC" id="3.1.21.-" evidence="6"/>
<evidence type="ECO:0000313" key="6">
    <source>
        <dbReference type="EMBL" id="MBX0295432.1"/>
    </source>
</evidence>
<dbReference type="Gene3D" id="3.90.220.20">
    <property type="entry name" value="DNA methylase specificity domains"/>
    <property type="match status" value="2"/>
</dbReference>
<dbReference type="EMBL" id="RKLT01000003">
    <property type="protein sequence ID" value="MBX0295432.1"/>
    <property type="molecule type" value="Genomic_DNA"/>
</dbReference>
<dbReference type="SUPFAM" id="SSF116734">
    <property type="entry name" value="DNA methylase specificity domain"/>
    <property type="match status" value="2"/>
</dbReference>
<dbReference type="CDD" id="cd17256">
    <property type="entry name" value="RMtype1_S_EcoJA65PI-TRD1-CR1_like"/>
    <property type="match status" value="1"/>
</dbReference>
<comment type="caution">
    <text evidence="6">The sequence shown here is derived from an EMBL/GenBank/DDBJ whole genome shotgun (WGS) entry which is preliminary data.</text>
</comment>
<dbReference type="Pfam" id="PF01420">
    <property type="entry name" value="Methylase_S"/>
    <property type="match status" value="2"/>
</dbReference>
<evidence type="ECO:0000256" key="1">
    <source>
        <dbReference type="ARBA" id="ARBA00010923"/>
    </source>
</evidence>
<evidence type="ECO:0000313" key="7">
    <source>
        <dbReference type="Proteomes" id="UP001430455"/>
    </source>
</evidence>
<name>A0AAW4PCI5_9EURY</name>
<keyword evidence="6" id="KW-0255">Endonuclease</keyword>
<keyword evidence="3" id="KW-0238">DNA-binding</keyword>
<dbReference type="PANTHER" id="PTHR30408">
    <property type="entry name" value="TYPE-1 RESTRICTION ENZYME ECOKI SPECIFICITY PROTEIN"/>
    <property type="match status" value="1"/>
</dbReference>
<dbReference type="RefSeq" id="WP_220580073.1">
    <property type="nucleotide sequence ID" value="NZ_RKLT01000003.1"/>
</dbReference>
<keyword evidence="6" id="KW-0378">Hydrolase</keyword>
<organism evidence="6 7">
    <name type="scientific">Haloarcula nitratireducens</name>
    <dbReference type="NCBI Taxonomy" id="2487749"/>
    <lineage>
        <taxon>Archaea</taxon>
        <taxon>Methanobacteriati</taxon>
        <taxon>Methanobacteriota</taxon>
        <taxon>Stenosarchaea group</taxon>
        <taxon>Halobacteria</taxon>
        <taxon>Halobacteriales</taxon>
        <taxon>Haloarculaceae</taxon>
        <taxon>Haloarcula</taxon>
    </lineage>
</organism>
<dbReference type="GO" id="GO:0016787">
    <property type="term" value="F:hydrolase activity"/>
    <property type="evidence" value="ECO:0007669"/>
    <property type="project" value="UniProtKB-KW"/>
</dbReference>
<reference evidence="6 7" key="1">
    <citation type="submission" date="2021-06" db="EMBL/GenBank/DDBJ databases">
        <title>Halomicroarcula sp. a new haloarchaeum isolated from saline soil.</title>
        <authorList>
            <person name="Duran-Viseras A."/>
            <person name="Sanchez-Porro C."/>
            <person name="Ventosa A."/>
        </authorList>
    </citation>
    <scope>NUCLEOTIDE SEQUENCE [LARGE SCALE GENOMIC DNA]</scope>
    <source>
        <strain evidence="6 7">F27</strain>
    </source>
</reference>
<dbReference type="Gene3D" id="1.10.287.1120">
    <property type="entry name" value="Bipartite methylase S protein"/>
    <property type="match status" value="1"/>
</dbReference>
<evidence type="ECO:0000256" key="3">
    <source>
        <dbReference type="ARBA" id="ARBA00023125"/>
    </source>
</evidence>
<dbReference type="InterPro" id="IPR000055">
    <property type="entry name" value="Restrct_endonuc_typeI_TRD"/>
</dbReference>
<dbReference type="InterPro" id="IPR044946">
    <property type="entry name" value="Restrct_endonuc_typeI_TRD_sf"/>
</dbReference>
<dbReference type="PANTHER" id="PTHR30408:SF12">
    <property type="entry name" value="TYPE I RESTRICTION ENZYME MJAVIII SPECIFICITY SUBUNIT"/>
    <property type="match status" value="1"/>
</dbReference>
<dbReference type="AlphaFoldDB" id="A0AAW4PCI5"/>
<proteinExistence type="inferred from homology"/>
<feature type="domain" description="Type I restriction modification DNA specificity" evidence="5">
    <location>
        <begin position="32"/>
        <end position="203"/>
    </location>
</feature>
<feature type="region of interest" description="Disordered" evidence="4">
    <location>
        <begin position="1"/>
        <end position="35"/>
    </location>
</feature>
<dbReference type="Proteomes" id="UP001430455">
    <property type="component" value="Unassembled WGS sequence"/>
</dbReference>
<keyword evidence="7" id="KW-1185">Reference proteome</keyword>
<evidence type="ECO:0000256" key="2">
    <source>
        <dbReference type="ARBA" id="ARBA00022747"/>
    </source>
</evidence>
<evidence type="ECO:0000256" key="4">
    <source>
        <dbReference type="SAM" id="MobiDB-lite"/>
    </source>
</evidence>
<comment type="similarity">
    <text evidence="1">Belongs to the type-I restriction system S methylase family.</text>
</comment>
<accession>A0AAW4PCI5</accession>
<protein>
    <submittedName>
        <fullName evidence="6">Restriction endonuclease subunit S</fullName>
        <ecNumber evidence="6">3.1.21.-</ecNumber>
    </submittedName>
</protein>
<dbReference type="CDD" id="cd17246">
    <property type="entry name" value="RMtype1_S_SonII-TRD2-CR2_like"/>
    <property type="match status" value="1"/>
</dbReference>
<dbReference type="GO" id="GO:0009307">
    <property type="term" value="P:DNA restriction-modification system"/>
    <property type="evidence" value="ECO:0007669"/>
    <property type="project" value="UniProtKB-KW"/>
</dbReference>
<keyword evidence="2" id="KW-0680">Restriction system</keyword>
<evidence type="ECO:0000259" key="5">
    <source>
        <dbReference type="Pfam" id="PF01420"/>
    </source>
</evidence>
<feature type="domain" description="Type I restriction modification DNA specificity" evidence="5">
    <location>
        <begin position="244"/>
        <end position="422"/>
    </location>
</feature>
<sequence length="458" mass="51259">MSEDMTLSDFADENNKSEQQENIKPTNWGNVPSDWDERKIHEVTELVSDGSHNPPKRVSNGIQILSSQNIQNGRIDFDKNPSYISPSDFEQMDNNHSIQQGDLLMTIVGSIGRSAVVGKRSGFALQRSVALLRTNKQVSSQFLKFVTDSQRFHKQADSRSRATAQGGLYLEALNKINLPVPPLSEQRKIATVLYTVDRAIEKTDAVLSQYDRIKEALISDFLSGGFTEEELVERRLGPKPIQIPESWDIIELGNIADVKNGIRIPPGDDYSDEDTGYRFIRISDLEDGVIVEDEVKHLKEDSFEEMNRGYINSKDLFLTLNGHSIGGIGIVPPELDGVHFTDNAAKITNLNGAIPEYLLAYLQSYYGQGEISRHTVGSGQPKLSLFRAKRVEVLLPPVEQQRRLKDIIESINQEIQVENRLVSHLKALKRGLMQDLLSGTVRTTDTTIEVPGEIAKYG</sequence>
<keyword evidence="6" id="KW-0540">Nuclease</keyword>
<dbReference type="InterPro" id="IPR052021">
    <property type="entry name" value="Type-I_RS_S_subunit"/>
</dbReference>